<evidence type="ECO:0000256" key="7">
    <source>
        <dbReference type="ARBA" id="ARBA00022679"/>
    </source>
</evidence>
<accession>A0A401FNB5</accession>
<evidence type="ECO:0000256" key="11">
    <source>
        <dbReference type="ARBA" id="ARBA00030193"/>
    </source>
</evidence>
<reference evidence="13 14" key="1">
    <citation type="submission" date="2017-11" db="EMBL/GenBank/DDBJ databases">
        <title>Draft Genome Sequence of Lactobacillus curieae NBRC 111893 isolated from Koso, a Japanese sugar-Vegetable Fermented Beverage.</title>
        <authorList>
            <person name="Chiou T.Y."/>
            <person name="Oshima K."/>
            <person name="Suda W."/>
            <person name="Hattori M."/>
            <person name="Takahashi T."/>
        </authorList>
    </citation>
    <scope>NUCLEOTIDE SEQUENCE [LARGE SCALE GENOMIC DNA]</scope>
    <source>
        <strain evidence="13 14">NBRC111893</strain>
    </source>
</reference>
<name>A0A401FNB5_9LACO</name>
<dbReference type="GO" id="GO:0004156">
    <property type="term" value="F:dihydropteroate synthase activity"/>
    <property type="evidence" value="ECO:0007669"/>
    <property type="project" value="UniProtKB-EC"/>
</dbReference>
<evidence type="ECO:0000256" key="10">
    <source>
        <dbReference type="ARBA" id="ARBA00022909"/>
    </source>
</evidence>
<evidence type="ECO:0000256" key="9">
    <source>
        <dbReference type="ARBA" id="ARBA00022842"/>
    </source>
</evidence>
<dbReference type="UniPathway" id="UPA00077">
    <property type="reaction ID" value="UER00156"/>
</dbReference>
<dbReference type="EC" id="2.5.1.15" evidence="5"/>
<sequence length="376" mass="43242">MQISEQPITTENLFANDILADVELREQNLFLKIIANDSEQLALAQQLIEQMDLIHQVSQNELLFKIKVTSLRTLSDQLQKRFPDDEINQQLTQIIAEHTIYWQAGRYRFNLSEKPLIYGILNITPDSFYDGGRYQDEESIRNRISSMINSGVDVIEVGGQTTRPGFSEISPAEELARIVPVIRMIKSVSDDIVIAVDTYKYDVMHEIIDQVDIINDVNAFTDDQRKLALLKDSNVGLLTMHSARTKDYDNLTFEMKRFFEDNLADLMDAGIDRERIALDQGIGYAKVADGYQDYAMMRNIDQFNYLNRPMMVAISRKGFGSKLFGLDKDDRLPVTLIAESYMYLHGGRILRVHDIDETVQLARMLDVIENGYWFND</sequence>
<gene>
    <name evidence="13" type="ORF">NBRC111893_2000</name>
</gene>
<dbReference type="Proteomes" id="UP000286974">
    <property type="component" value="Unassembled WGS sequence"/>
</dbReference>
<comment type="cofactor">
    <cofactor evidence="2">
        <name>Mg(2+)</name>
        <dbReference type="ChEBI" id="CHEBI:18420"/>
    </cofactor>
</comment>
<keyword evidence="14" id="KW-1185">Reference proteome</keyword>
<dbReference type="OrthoDB" id="9811744at2"/>
<dbReference type="PROSITE" id="PS50972">
    <property type="entry name" value="PTERIN_BINDING"/>
    <property type="match status" value="1"/>
</dbReference>
<comment type="catalytic activity">
    <reaction evidence="1">
        <text>(7,8-dihydropterin-6-yl)methyl diphosphate + 4-aminobenzoate = 7,8-dihydropteroate + diphosphate</text>
        <dbReference type="Rhea" id="RHEA:19949"/>
        <dbReference type="ChEBI" id="CHEBI:17836"/>
        <dbReference type="ChEBI" id="CHEBI:17839"/>
        <dbReference type="ChEBI" id="CHEBI:33019"/>
        <dbReference type="ChEBI" id="CHEBI:72950"/>
        <dbReference type="EC" id="2.5.1.15"/>
    </reaction>
</comment>
<dbReference type="RefSeq" id="WP_125008645.1">
    <property type="nucleotide sequence ID" value="NZ_BEXA01000004.1"/>
</dbReference>
<comment type="similarity">
    <text evidence="4">Belongs to the DHPS family.</text>
</comment>
<dbReference type="GO" id="GO:0046654">
    <property type="term" value="P:tetrahydrofolate biosynthetic process"/>
    <property type="evidence" value="ECO:0007669"/>
    <property type="project" value="UniProtKB-UniPathway"/>
</dbReference>
<evidence type="ECO:0000256" key="2">
    <source>
        <dbReference type="ARBA" id="ARBA00001946"/>
    </source>
</evidence>
<dbReference type="GO" id="GO:0046656">
    <property type="term" value="P:folic acid biosynthetic process"/>
    <property type="evidence" value="ECO:0007669"/>
    <property type="project" value="UniProtKB-KW"/>
</dbReference>
<evidence type="ECO:0000313" key="14">
    <source>
        <dbReference type="Proteomes" id="UP000286974"/>
    </source>
</evidence>
<dbReference type="InterPro" id="IPR011005">
    <property type="entry name" value="Dihydropteroate_synth-like_sf"/>
</dbReference>
<evidence type="ECO:0000256" key="4">
    <source>
        <dbReference type="ARBA" id="ARBA00009503"/>
    </source>
</evidence>
<evidence type="ECO:0000259" key="12">
    <source>
        <dbReference type="PROSITE" id="PS50972"/>
    </source>
</evidence>
<dbReference type="NCBIfam" id="TIGR01496">
    <property type="entry name" value="DHPS"/>
    <property type="match status" value="1"/>
</dbReference>
<evidence type="ECO:0000256" key="5">
    <source>
        <dbReference type="ARBA" id="ARBA00012458"/>
    </source>
</evidence>
<comment type="caution">
    <text evidence="13">The sequence shown here is derived from an EMBL/GenBank/DDBJ whole genome shotgun (WGS) entry which is preliminary data.</text>
</comment>
<evidence type="ECO:0000256" key="6">
    <source>
        <dbReference type="ARBA" id="ARBA00016919"/>
    </source>
</evidence>
<keyword evidence="8" id="KW-0479">Metal-binding</keyword>
<keyword evidence="9" id="KW-0460">Magnesium</keyword>
<dbReference type="GO" id="GO:0005829">
    <property type="term" value="C:cytosol"/>
    <property type="evidence" value="ECO:0007669"/>
    <property type="project" value="TreeGrafter"/>
</dbReference>
<dbReference type="InterPro" id="IPR045031">
    <property type="entry name" value="DHP_synth-like"/>
</dbReference>
<dbReference type="GO" id="GO:0046872">
    <property type="term" value="F:metal ion binding"/>
    <property type="evidence" value="ECO:0007669"/>
    <property type="project" value="UniProtKB-KW"/>
</dbReference>
<protein>
    <recommendedName>
        <fullName evidence="6">Dihydropteroate synthase</fullName>
        <ecNumber evidence="5">2.5.1.15</ecNumber>
    </recommendedName>
    <alternativeName>
        <fullName evidence="11">Dihydropteroate pyrophosphorylase</fullName>
    </alternativeName>
</protein>
<evidence type="ECO:0000313" key="13">
    <source>
        <dbReference type="EMBL" id="GAY73854.1"/>
    </source>
</evidence>
<comment type="pathway">
    <text evidence="3">Cofactor biosynthesis; tetrahydrofolate biosynthesis; 7,8-dihydrofolate from 2-amino-4-hydroxy-6-hydroxymethyl-7,8-dihydropteridine diphosphate and 4-aminobenzoate: step 1/2.</text>
</comment>
<evidence type="ECO:0000256" key="8">
    <source>
        <dbReference type="ARBA" id="ARBA00022723"/>
    </source>
</evidence>
<dbReference type="AlphaFoldDB" id="A0A401FNB5"/>
<dbReference type="InterPro" id="IPR000489">
    <property type="entry name" value="Pterin-binding_dom"/>
</dbReference>
<feature type="domain" description="Pterin-binding" evidence="12">
    <location>
        <begin position="115"/>
        <end position="363"/>
    </location>
</feature>
<evidence type="ECO:0000256" key="3">
    <source>
        <dbReference type="ARBA" id="ARBA00004763"/>
    </source>
</evidence>
<dbReference type="Gene3D" id="3.20.20.20">
    <property type="entry name" value="Dihydropteroate synthase-like"/>
    <property type="match status" value="1"/>
</dbReference>
<dbReference type="PANTHER" id="PTHR20941">
    <property type="entry name" value="FOLATE SYNTHESIS PROTEINS"/>
    <property type="match status" value="1"/>
</dbReference>
<organism evidence="13 14">
    <name type="scientific">Lentilactobacillus kosonis</name>
    <dbReference type="NCBI Taxonomy" id="2810561"/>
    <lineage>
        <taxon>Bacteria</taxon>
        <taxon>Bacillati</taxon>
        <taxon>Bacillota</taxon>
        <taxon>Bacilli</taxon>
        <taxon>Lactobacillales</taxon>
        <taxon>Lactobacillaceae</taxon>
        <taxon>Lentilactobacillus</taxon>
    </lineage>
</organism>
<keyword evidence="10" id="KW-0289">Folate biosynthesis</keyword>
<dbReference type="SUPFAM" id="SSF51717">
    <property type="entry name" value="Dihydropteroate synthetase-like"/>
    <property type="match status" value="1"/>
</dbReference>
<dbReference type="PROSITE" id="PS00792">
    <property type="entry name" value="DHPS_1"/>
    <property type="match status" value="1"/>
</dbReference>
<evidence type="ECO:0000256" key="1">
    <source>
        <dbReference type="ARBA" id="ARBA00000012"/>
    </source>
</evidence>
<dbReference type="InterPro" id="IPR006390">
    <property type="entry name" value="DHP_synth_dom"/>
</dbReference>
<dbReference type="Pfam" id="PF00809">
    <property type="entry name" value="Pterin_bind"/>
    <property type="match status" value="1"/>
</dbReference>
<proteinExistence type="inferred from homology"/>
<keyword evidence="7 13" id="KW-0808">Transferase</keyword>
<dbReference type="EMBL" id="BEXA01000004">
    <property type="protein sequence ID" value="GAY73854.1"/>
    <property type="molecule type" value="Genomic_DNA"/>
</dbReference>
<dbReference type="PANTHER" id="PTHR20941:SF1">
    <property type="entry name" value="FOLIC ACID SYNTHESIS PROTEIN FOL1"/>
    <property type="match status" value="1"/>
</dbReference>